<keyword evidence="3" id="KW-1185">Reference proteome</keyword>
<feature type="compositionally biased region" description="Basic and acidic residues" evidence="1">
    <location>
        <begin position="223"/>
        <end position="234"/>
    </location>
</feature>
<dbReference type="AlphaFoldDB" id="A0A517L5G2"/>
<feature type="compositionally biased region" description="Polar residues" evidence="1">
    <location>
        <begin position="380"/>
        <end position="398"/>
    </location>
</feature>
<evidence type="ECO:0000256" key="1">
    <source>
        <dbReference type="SAM" id="MobiDB-lite"/>
    </source>
</evidence>
<evidence type="ECO:0000313" key="2">
    <source>
        <dbReference type="EMBL" id="QDS70885.1"/>
    </source>
</evidence>
<feature type="compositionally biased region" description="Low complexity" evidence="1">
    <location>
        <begin position="292"/>
        <end position="302"/>
    </location>
</feature>
<feature type="compositionally biased region" description="Basic and acidic residues" evidence="1">
    <location>
        <begin position="72"/>
        <end position="84"/>
    </location>
</feature>
<protein>
    <submittedName>
        <fullName evidence="2">Uncharacterized protein</fullName>
    </submittedName>
</protein>
<feature type="region of interest" description="Disordered" evidence="1">
    <location>
        <begin position="378"/>
        <end position="420"/>
    </location>
</feature>
<feature type="region of interest" description="Disordered" evidence="1">
    <location>
        <begin position="192"/>
        <end position="307"/>
    </location>
</feature>
<organism evidence="2 3">
    <name type="scientific">Venturia effusa</name>
    <dbReference type="NCBI Taxonomy" id="50376"/>
    <lineage>
        <taxon>Eukaryota</taxon>
        <taxon>Fungi</taxon>
        <taxon>Dikarya</taxon>
        <taxon>Ascomycota</taxon>
        <taxon>Pezizomycotina</taxon>
        <taxon>Dothideomycetes</taxon>
        <taxon>Pleosporomycetidae</taxon>
        <taxon>Venturiales</taxon>
        <taxon>Venturiaceae</taxon>
        <taxon>Venturia</taxon>
    </lineage>
</organism>
<feature type="compositionally biased region" description="Basic and acidic residues" evidence="1">
    <location>
        <begin position="198"/>
        <end position="209"/>
    </location>
</feature>
<gene>
    <name evidence="2" type="ORF">FKW77_006025</name>
</gene>
<accession>A0A517L5G2</accession>
<sequence>MSPKPSKVNGMEMTTKLGETAEGADTAKSVEDGHQSRQSPTGERHHTDGVEAQIRGPFDAESENGSLIDTVSARDRSSRTKDMPTDAITNQDTAGVQMDLSAMRQAGDQHTGTNSGAPRVDQSRKFRYSPEQYLWMNNWCRNNRNQPHRDAKMATAFKERFGVFRTEHAMKARFQALNESGHLGGAEKTLKFYQDQTNEPKKRKDDQRTRRIQPNRGQSKPQLKVEDQDGKVLEQEPSEAMETEVTTPQHSRKHDRDVLDASESTDLAASIEMDTTQPPKRARRTKSIPKFSISRAHISGSSSEEDEAPRMPLAEYWESMTIHKKIPSPNWSGPALLSALSEGDPISVMSSGPTDSISASYLGGGFTAVNACASLRLSVPSPSTSGGTALLSRPSSSGEHGLARNDDDDDDDDDDTDVDV</sequence>
<dbReference type="EMBL" id="CP042189">
    <property type="protein sequence ID" value="QDS70885.1"/>
    <property type="molecule type" value="Genomic_DNA"/>
</dbReference>
<feature type="compositionally biased region" description="Polar residues" evidence="1">
    <location>
        <begin position="262"/>
        <end position="278"/>
    </location>
</feature>
<dbReference type="OrthoDB" id="3935250at2759"/>
<feature type="region of interest" description="Disordered" evidence="1">
    <location>
        <begin position="1"/>
        <end position="87"/>
    </location>
</feature>
<proteinExistence type="predicted"/>
<name>A0A517L5G2_9PEZI</name>
<dbReference type="Proteomes" id="UP000316270">
    <property type="component" value="Chromosome 5"/>
</dbReference>
<evidence type="ECO:0000313" key="3">
    <source>
        <dbReference type="Proteomes" id="UP000316270"/>
    </source>
</evidence>
<reference evidence="2 3" key="1">
    <citation type="submission" date="2019-07" db="EMBL/GenBank/DDBJ databases">
        <title>Finished genome of Venturia effusa.</title>
        <authorList>
            <person name="Young C.A."/>
            <person name="Cox M.P."/>
            <person name="Ganley A.R.D."/>
            <person name="David W.J."/>
        </authorList>
    </citation>
    <scope>NUCLEOTIDE SEQUENCE [LARGE SCALE GENOMIC DNA]</scope>
    <source>
        <strain evidence="3">albino</strain>
    </source>
</reference>
<feature type="compositionally biased region" description="Acidic residues" evidence="1">
    <location>
        <begin position="406"/>
        <end position="420"/>
    </location>
</feature>